<keyword evidence="4 8" id="KW-0812">Transmembrane</keyword>
<feature type="transmembrane region" description="Helical" evidence="8">
    <location>
        <begin position="39"/>
        <end position="59"/>
    </location>
</feature>
<feature type="transmembrane region" description="Helical" evidence="8">
    <location>
        <begin position="165"/>
        <end position="187"/>
    </location>
</feature>
<protein>
    <submittedName>
        <fullName evidence="10">MFS transporter</fullName>
    </submittedName>
</protein>
<comment type="caution">
    <text evidence="10">The sequence shown here is derived from an EMBL/GenBank/DDBJ whole genome shotgun (WGS) entry which is preliminary data.</text>
</comment>
<keyword evidence="11" id="KW-1185">Reference proteome</keyword>
<dbReference type="RefSeq" id="WP_185663964.1">
    <property type="nucleotide sequence ID" value="NZ_JACLAW010000006.1"/>
</dbReference>
<proteinExistence type="predicted"/>
<feature type="transmembrane region" description="Helical" evidence="8">
    <location>
        <begin position="193"/>
        <end position="214"/>
    </location>
</feature>
<dbReference type="InterPro" id="IPR036259">
    <property type="entry name" value="MFS_trans_sf"/>
</dbReference>
<dbReference type="PANTHER" id="PTHR23517">
    <property type="entry name" value="RESISTANCE PROTEIN MDTM, PUTATIVE-RELATED-RELATED"/>
    <property type="match status" value="1"/>
</dbReference>
<evidence type="ECO:0000313" key="10">
    <source>
        <dbReference type="EMBL" id="MBC2665704.1"/>
    </source>
</evidence>
<reference evidence="10 11" key="1">
    <citation type="submission" date="2020-08" db="EMBL/GenBank/DDBJ databases">
        <title>The genome sequence of type strain Novosphingobium flavum NBRC 111647.</title>
        <authorList>
            <person name="Liu Y."/>
        </authorList>
    </citation>
    <scope>NUCLEOTIDE SEQUENCE [LARGE SCALE GENOMIC DNA]</scope>
    <source>
        <strain evidence="10 11">NBRC 111647</strain>
    </source>
</reference>
<evidence type="ECO:0000256" key="4">
    <source>
        <dbReference type="ARBA" id="ARBA00022692"/>
    </source>
</evidence>
<accession>A0A7X1FRM3</accession>
<dbReference type="InterPro" id="IPR050171">
    <property type="entry name" value="MFS_Transporters"/>
</dbReference>
<feature type="transmembrane region" description="Helical" evidence="8">
    <location>
        <begin position="283"/>
        <end position="304"/>
    </location>
</feature>
<dbReference type="EMBL" id="JACLAW010000006">
    <property type="protein sequence ID" value="MBC2665704.1"/>
    <property type="molecule type" value="Genomic_DNA"/>
</dbReference>
<keyword evidence="3" id="KW-1003">Cell membrane</keyword>
<keyword evidence="5 8" id="KW-1133">Transmembrane helix</keyword>
<feature type="transmembrane region" description="Helical" evidence="8">
    <location>
        <begin position="405"/>
        <end position="424"/>
    </location>
</feature>
<feature type="transmembrane region" description="Helical" evidence="8">
    <location>
        <begin position="311"/>
        <end position="332"/>
    </location>
</feature>
<evidence type="ECO:0000259" key="9">
    <source>
        <dbReference type="PROSITE" id="PS50850"/>
    </source>
</evidence>
<evidence type="ECO:0000256" key="6">
    <source>
        <dbReference type="ARBA" id="ARBA00023136"/>
    </source>
</evidence>
<keyword evidence="6 8" id="KW-0472">Membrane</keyword>
<evidence type="ECO:0000256" key="1">
    <source>
        <dbReference type="ARBA" id="ARBA00004651"/>
    </source>
</evidence>
<keyword evidence="2" id="KW-0813">Transport</keyword>
<comment type="subcellular location">
    <subcellularLocation>
        <location evidence="1">Cell membrane</location>
        <topology evidence="1">Multi-pass membrane protein</topology>
    </subcellularLocation>
</comment>
<dbReference type="Pfam" id="PF07690">
    <property type="entry name" value="MFS_1"/>
    <property type="match status" value="1"/>
</dbReference>
<evidence type="ECO:0000256" key="7">
    <source>
        <dbReference type="SAM" id="MobiDB-lite"/>
    </source>
</evidence>
<evidence type="ECO:0000256" key="5">
    <source>
        <dbReference type="ARBA" id="ARBA00022989"/>
    </source>
</evidence>
<dbReference type="SUPFAM" id="SSF103473">
    <property type="entry name" value="MFS general substrate transporter"/>
    <property type="match status" value="1"/>
</dbReference>
<dbReference type="PROSITE" id="PS50850">
    <property type="entry name" value="MFS"/>
    <property type="match status" value="1"/>
</dbReference>
<dbReference type="AlphaFoldDB" id="A0A7X1FRM3"/>
<feature type="transmembrane region" description="Helical" evidence="8">
    <location>
        <begin position="107"/>
        <end position="130"/>
    </location>
</feature>
<evidence type="ECO:0000256" key="2">
    <source>
        <dbReference type="ARBA" id="ARBA00022448"/>
    </source>
</evidence>
<name>A0A7X1FRM3_9SPHN</name>
<sequence>MADTSENVEISSTSTNQMSPAVSNLNAPVQTPGDHRQRWGLLAMLLLANGLMLAPSIGFVPLIPQIKANFDLTFSQVGFFSGIAGLAGILCALPAGAAIARFGYKRALLGGIVLATLGLLALAIAKGFVLSLTARALWQVGVRFAVPAAVTGAVLCTVPQYRSTAMGLLTAAGMLATVATMNVSSAIAEQSGWRASILFFGGVMFCAAAIATFLPTMKVEGEASADPAASTHDAARTEHRSAYRQPWMWVLCLLVLLAGEEGVVDNFAALQMQSVWGYGPSTFAKLTSIGLVLAVGMNLVIGLVADRFGRWPLAIAVCGINLVASLLLLVGQHATTPVIYSVGLIIAKAFQLSIPLLVNSMAPAFMGRAEAGRVIALTALGASLGQFIGPQSLGWLRDITGSYSAGWLFMSATCAATLTLALLLRAKFPSAGSVHPPL</sequence>
<organism evidence="10 11">
    <name type="scientific">Novosphingobium flavum</name>
    <dbReference type="NCBI Taxonomy" id="1778672"/>
    <lineage>
        <taxon>Bacteria</taxon>
        <taxon>Pseudomonadati</taxon>
        <taxon>Pseudomonadota</taxon>
        <taxon>Alphaproteobacteria</taxon>
        <taxon>Sphingomonadales</taxon>
        <taxon>Sphingomonadaceae</taxon>
        <taxon>Novosphingobium</taxon>
    </lineage>
</organism>
<dbReference type="Gene3D" id="1.20.1250.20">
    <property type="entry name" value="MFS general substrate transporter like domains"/>
    <property type="match status" value="1"/>
</dbReference>
<dbReference type="InterPro" id="IPR020846">
    <property type="entry name" value="MFS_dom"/>
</dbReference>
<dbReference type="Proteomes" id="UP000566813">
    <property type="component" value="Unassembled WGS sequence"/>
</dbReference>
<dbReference type="GO" id="GO:0022857">
    <property type="term" value="F:transmembrane transporter activity"/>
    <property type="evidence" value="ECO:0007669"/>
    <property type="project" value="InterPro"/>
</dbReference>
<dbReference type="GO" id="GO:0005886">
    <property type="term" value="C:plasma membrane"/>
    <property type="evidence" value="ECO:0007669"/>
    <property type="project" value="UniProtKB-SubCell"/>
</dbReference>
<evidence type="ECO:0000313" key="11">
    <source>
        <dbReference type="Proteomes" id="UP000566813"/>
    </source>
</evidence>
<feature type="transmembrane region" description="Helical" evidence="8">
    <location>
        <begin position="338"/>
        <end position="362"/>
    </location>
</feature>
<feature type="transmembrane region" description="Helical" evidence="8">
    <location>
        <begin position="79"/>
        <end position="100"/>
    </location>
</feature>
<feature type="domain" description="Major facilitator superfamily (MFS) profile" evidence="9">
    <location>
        <begin position="41"/>
        <end position="429"/>
    </location>
</feature>
<dbReference type="InterPro" id="IPR011701">
    <property type="entry name" value="MFS"/>
</dbReference>
<gene>
    <name evidence="10" type="ORF">H7F51_09220</name>
</gene>
<dbReference type="PANTHER" id="PTHR23517:SF3">
    <property type="entry name" value="INTEGRAL MEMBRANE TRANSPORT PROTEIN"/>
    <property type="match status" value="1"/>
</dbReference>
<evidence type="ECO:0000256" key="3">
    <source>
        <dbReference type="ARBA" id="ARBA00022475"/>
    </source>
</evidence>
<evidence type="ECO:0000256" key="8">
    <source>
        <dbReference type="SAM" id="Phobius"/>
    </source>
</evidence>
<feature type="transmembrane region" description="Helical" evidence="8">
    <location>
        <begin position="374"/>
        <end position="393"/>
    </location>
</feature>
<feature type="region of interest" description="Disordered" evidence="7">
    <location>
        <begin position="1"/>
        <end position="27"/>
    </location>
</feature>
<feature type="transmembrane region" description="Helical" evidence="8">
    <location>
        <begin position="246"/>
        <end position="263"/>
    </location>
</feature>